<accession>A0A923SNS6</accession>
<evidence type="ECO:0000259" key="5">
    <source>
        <dbReference type="Pfam" id="PF00551"/>
    </source>
</evidence>
<feature type="domain" description="Formyl transferase N-terminal" evidence="5">
    <location>
        <begin position="2"/>
        <end position="60"/>
    </location>
</feature>
<dbReference type="Proteomes" id="UP000650485">
    <property type="component" value="Unassembled WGS sequence"/>
</dbReference>
<dbReference type="Gene3D" id="3.40.50.170">
    <property type="entry name" value="Formyl transferase, N-terminal domain"/>
    <property type="match status" value="2"/>
</dbReference>
<organism evidence="6 7">
    <name type="scientific">Weissella confusa</name>
    <name type="common">Lactobacillus confusus</name>
    <dbReference type="NCBI Taxonomy" id="1583"/>
    <lineage>
        <taxon>Bacteria</taxon>
        <taxon>Bacillati</taxon>
        <taxon>Bacillota</taxon>
        <taxon>Bacilli</taxon>
        <taxon>Lactobacillales</taxon>
        <taxon>Lactobacillaceae</taxon>
        <taxon>Weissella</taxon>
    </lineage>
</organism>
<proteinExistence type="predicted"/>
<reference evidence="6" key="1">
    <citation type="submission" date="2020-08" db="EMBL/GenBank/DDBJ databases">
        <title>Complete genome sequence of Weissella confusa strain FS54 provides insights into metabolic potential.</title>
        <authorList>
            <person name="Fhoula I."/>
            <person name="Najjari A."/>
            <person name="Lekired A."/>
            <person name="Bessrour-Aouam N."/>
            <person name="Jaballah S."/>
            <person name="Klibi N."/>
            <person name="Ouzari H.-I."/>
        </authorList>
    </citation>
    <scope>NUCLEOTIDE SEQUENCE</scope>
    <source>
        <strain evidence="6">FS54</strain>
    </source>
</reference>
<comment type="pathway">
    <text evidence="1">Purine metabolism; IMP biosynthesis via de novo pathway; N(2)-formyl-N(1)-(5-phospho-D-ribosyl)glycinamide from N(1)-(5-phospho-D-ribosyl)glycinamide (10-formyl THF route): step 1/1.</text>
</comment>
<dbReference type="AlphaFoldDB" id="A0A923SNS6"/>
<dbReference type="GO" id="GO:0004644">
    <property type="term" value="F:phosphoribosylglycinamide formyltransferase activity"/>
    <property type="evidence" value="ECO:0007669"/>
    <property type="project" value="UniProtKB-EC"/>
</dbReference>
<evidence type="ECO:0000256" key="1">
    <source>
        <dbReference type="ARBA" id="ARBA00005054"/>
    </source>
</evidence>
<keyword evidence="3" id="KW-0808">Transferase</keyword>
<sequence length="123" mass="13637">MEDAWNAGVKVTGVTIHYVDTGVDSGQIIAQTPVLISEDETIDELTERIHDAEHHLYAEAANIPVLQIRYPAFETREAAEQEIVKTLVADGVTGILLAGYMRILTPYIVQAFEQRILNIHPAL</sequence>
<dbReference type="InterPro" id="IPR002376">
    <property type="entry name" value="Formyl_transf_N"/>
</dbReference>
<keyword evidence="4" id="KW-0658">Purine biosynthesis</keyword>
<dbReference type="GO" id="GO:0006189">
    <property type="term" value="P:'de novo' IMP biosynthetic process"/>
    <property type="evidence" value="ECO:0007669"/>
    <property type="project" value="TreeGrafter"/>
</dbReference>
<comment type="caution">
    <text evidence="6">The sequence shown here is derived from an EMBL/GenBank/DDBJ whole genome shotgun (WGS) entry which is preliminary data.</text>
</comment>
<dbReference type="EC" id="2.1.2.2" evidence="2"/>
<evidence type="ECO:0000256" key="2">
    <source>
        <dbReference type="ARBA" id="ARBA00012254"/>
    </source>
</evidence>
<protein>
    <recommendedName>
        <fullName evidence="2">phosphoribosylglycinamide formyltransferase 1</fullName>
        <ecNumber evidence="2">2.1.2.2</ecNumber>
    </recommendedName>
</protein>
<evidence type="ECO:0000313" key="6">
    <source>
        <dbReference type="EMBL" id="MBC6499415.1"/>
    </source>
</evidence>
<dbReference type="InterPro" id="IPR036477">
    <property type="entry name" value="Formyl_transf_N_sf"/>
</dbReference>
<dbReference type="EMBL" id="JACSZT010000009">
    <property type="protein sequence ID" value="MBC6499415.1"/>
    <property type="molecule type" value="Genomic_DNA"/>
</dbReference>
<evidence type="ECO:0000256" key="3">
    <source>
        <dbReference type="ARBA" id="ARBA00022679"/>
    </source>
</evidence>
<gene>
    <name evidence="6" type="ORF">H7R52_13600</name>
</gene>
<dbReference type="SUPFAM" id="SSF53328">
    <property type="entry name" value="Formyltransferase"/>
    <property type="match status" value="2"/>
</dbReference>
<dbReference type="GO" id="GO:0005829">
    <property type="term" value="C:cytosol"/>
    <property type="evidence" value="ECO:0007669"/>
    <property type="project" value="TreeGrafter"/>
</dbReference>
<evidence type="ECO:0000256" key="4">
    <source>
        <dbReference type="ARBA" id="ARBA00022755"/>
    </source>
</evidence>
<name>A0A923SNS6_WEICO</name>
<dbReference type="PANTHER" id="PTHR43369">
    <property type="entry name" value="PHOSPHORIBOSYLGLYCINAMIDE FORMYLTRANSFERASE"/>
    <property type="match status" value="1"/>
</dbReference>
<dbReference type="PANTHER" id="PTHR43369:SF2">
    <property type="entry name" value="PHOSPHORIBOSYLGLYCINAMIDE FORMYLTRANSFERASE"/>
    <property type="match status" value="1"/>
</dbReference>
<evidence type="ECO:0000313" key="7">
    <source>
        <dbReference type="Proteomes" id="UP000650485"/>
    </source>
</evidence>
<dbReference type="Pfam" id="PF00551">
    <property type="entry name" value="Formyl_trans_N"/>
    <property type="match status" value="1"/>
</dbReference>